<comment type="caution">
    <text evidence="1">The sequence shown here is derived from an EMBL/GenBank/DDBJ whole genome shotgun (WGS) entry which is preliminary data.</text>
</comment>
<evidence type="ECO:0000313" key="1">
    <source>
        <dbReference type="EMBL" id="TYP91558.1"/>
    </source>
</evidence>
<accession>A0A5S5D8A1</accession>
<sequence>MYKNKWKFHRLDNFRQKQEIASFSKHENTKYNILKTSLLTQI</sequence>
<keyword evidence="2" id="KW-1185">Reference proteome</keyword>
<dbReference type="AlphaFoldDB" id="A0A5S5D8A1"/>
<reference evidence="1 2" key="1">
    <citation type="submission" date="2019-07" db="EMBL/GenBank/DDBJ databases">
        <title>Genomic Encyclopedia of Archaeal and Bacterial Type Strains, Phase II (KMG-II): from individual species to whole genera.</title>
        <authorList>
            <person name="Goeker M."/>
        </authorList>
    </citation>
    <scope>NUCLEOTIDE SEQUENCE [LARGE SCALE GENOMIC DNA]</scope>
    <source>
        <strain evidence="1 2">DSM 18850</strain>
    </source>
</reference>
<name>A0A5S5D8A1_9SPHI</name>
<proteinExistence type="predicted"/>
<dbReference type="Proteomes" id="UP000325105">
    <property type="component" value="Unassembled WGS sequence"/>
</dbReference>
<dbReference type="EMBL" id="VNHX01000019">
    <property type="protein sequence ID" value="TYP91558.1"/>
    <property type="molecule type" value="Genomic_DNA"/>
</dbReference>
<protein>
    <submittedName>
        <fullName evidence="1">Uncharacterized protein</fullName>
    </submittedName>
</protein>
<evidence type="ECO:0000313" key="2">
    <source>
        <dbReference type="Proteomes" id="UP000325105"/>
    </source>
</evidence>
<gene>
    <name evidence="1" type="ORF">BC792_11982</name>
</gene>
<organism evidence="1 2">
    <name type="scientific">Sphingobacterium allocomposti</name>
    <dbReference type="NCBI Taxonomy" id="415956"/>
    <lineage>
        <taxon>Bacteria</taxon>
        <taxon>Pseudomonadati</taxon>
        <taxon>Bacteroidota</taxon>
        <taxon>Sphingobacteriia</taxon>
        <taxon>Sphingobacteriales</taxon>
        <taxon>Sphingobacteriaceae</taxon>
        <taxon>Sphingobacterium</taxon>
    </lineage>
</organism>